<sequence>MGDCEAGTGPNNRLFLIFRDVANREGARRPKRAAMRSTHRRERFLFWYGFALRREPSRSQAAL</sequence>
<dbReference type="EMBL" id="CP019948">
    <property type="protein sequence ID" value="ARN80832.1"/>
    <property type="molecule type" value="Genomic_DNA"/>
</dbReference>
<proteinExistence type="predicted"/>
<accession>A0A1W6MTF9</accession>
<protein>
    <submittedName>
        <fullName evidence="1">Uncharacterized protein</fullName>
    </submittedName>
</protein>
<gene>
    <name evidence="1" type="ORF">B1812_06805</name>
</gene>
<keyword evidence="2" id="KW-1185">Reference proteome</keyword>
<dbReference type="KEGG" id="mbry:B1812_06805"/>
<dbReference type="Proteomes" id="UP000193978">
    <property type="component" value="Chromosome"/>
</dbReference>
<evidence type="ECO:0000313" key="2">
    <source>
        <dbReference type="Proteomes" id="UP000193978"/>
    </source>
</evidence>
<organism evidence="1 2">
    <name type="scientific">Methylocystis bryophila</name>
    <dbReference type="NCBI Taxonomy" id="655015"/>
    <lineage>
        <taxon>Bacteria</taxon>
        <taxon>Pseudomonadati</taxon>
        <taxon>Pseudomonadota</taxon>
        <taxon>Alphaproteobacteria</taxon>
        <taxon>Hyphomicrobiales</taxon>
        <taxon>Methylocystaceae</taxon>
        <taxon>Methylocystis</taxon>
    </lineage>
</organism>
<dbReference type="AlphaFoldDB" id="A0A1W6MTF9"/>
<name>A0A1W6MTF9_9HYPH</name>
<reference evidence="1 2" key="1">
    <citation type="submission" date="2017-02" db="EMBL/GenBank/DDBJ databases">
        <authorList>
            <person name="Peterson S.W."/>
        </authorList>
    </citation>
    <scope>NUCLEOTIDE SEQUENCE [LARGE SCALE GENOMIC DNA]</scope>
    <source>
        <strain evidence="1 2">S285</strain>
    </source>
</reference>
<evidence type="ECO:0000313" key="1">
    <source>
        <dbReference type="EMBL" id="ARN80832.1"/>
    </source>
</evidence>